<dbReference type="PANTHER" id="PTHR42982">
    <property type="entry name" value="SEC-INDEPENDENT PROTEIN TRANSLOCASE PROTEIN TATA"/>
    <property type="match status" value="1"/>
</dbReference>
<keyword evidence="4 9" id="KW-0812">Transmembrane</keyword>
<dbReference type="NCBIfam" id="TIGR01411">
    <property type="entry name" value="tatAE"/>
    <property type="match status" value="1"/>
</dbReference>
<evidence type="ECO:0000313" key="12">
    <source>
        <dbReference type="Proteomes" id="UP000248795"/>
    </source>
</evidence>
<dbReference type="Gene3D" id="1.20.5.3310">
    <property type="match status" value="1"/>
</dbReference>
<gene>
    <name evidence="9" type="primary">tatA</name>
    <name evidence="11" type="ORF">DK847_18060</name>
</gene>
<evidence type="ECO:0000256" key="5">
    <source>
        <dbReference type="ARBA" id="ARBA00022927"/>
    </source>
</evidence>
<keyword evidence="12" id="KW-1185">Reference proteome</keyword>
<evidence type="ECO:0000256" key="3">
    <source>
        <dbReference type="ARBA" id="ARBA00022475"/>
    </source>
</evidence>
<evidence type="ECO:0000256" key="7">
    <source>
        <dbReference type="ARBA" id="ARBA00023010"/>
    </source>
</evidence>
<comment type="subcellular location">
    <subcellularLocation>
        <location evidence="1 9">Cell membrane</location>
        <topology evidence="1 9">Single-pass membrane protein</topology>
    </subcellularLocation>
</comment>
<keyword evidence="6 9" id="KW-1133">Transmembrane helix</keyword>
<keyword evidence="7 9" id="KW-0811">Translocation</keyword>
<dbReference type="GO" id="GO:0033281">
    <property type="term" value="C:TAT protein transport complex"/>
    <property type="evidence" value="ECO:0007669"/>
    <property type="project" value="UniProtKB-UniRule"/>
</dbReference>
<evidence type="ECO:0000256" key="1">
    <source>
        <dbReference type="ARBA" id="ARBA00004162"/>
    </source>
</evidence>
<evidence type="ECO:0000256" key="10">
    <source>
        <dbReference type="SAM" id="MobiDB-lite"/>
    </source>
</evidence>
<comment type="similarity">
    <text evidence="9">Belongs to the TatA/E family.</text>
</comment>
<evidence type="ECO:0000256" key="4">
    <source>
        <dbReference type="ARBA" id="ARBA00022692"/>
    </source>
</evidence>
<name>A0A2W2C5I1_9HYPH</name>
<proteinExistence type="inferred from homology"/>
<dbReference type="GO" id="GO:0008320">
    <property type="term" value="F:protein transmembrane transporter activity"/>
    <property type="evidence" value="ECO:0007669"/>
    <property type="project" value="UniProtKB-UniRule"/>
</dbReference>
<feature type="region of interest" description="Disordered" evidence="10">
    <location>
        <begin position="44"/>
        <end position="74"/>
    </location>
</feature>
<evidence type="ECO:0000256" key="8">
    <source>
        <dbReference type="ARBA" id="ARBA00023136"/>
    </source>
</evidence>
<feature type="transmembrane region" description="Helical" evidence="9">
    <location>
        <begin position="6"/>
        <end position="25"/>
    </location>
</feature>
<dbReference type="EMBL" id="QKVK01000010">
    <property type="protein sequence ID" value="PZF75423.1"/>
    <property type="molecule type" value="Genomic_DNA"/>
</dbReference>
<dbReference type="NCBIfam" id="NF001940">
    <property type="entry name" value="PRK00720.1"/>
    <property type="match status" value="1"/>
</dbReference>
<dbReference type="GO" id="GO:0043953">
    <property type="term" value="P:protein transport by the Tat complex"/>
    <property type="evidence" value="ECO:0007669"/>
    <property type="project" value="UniProtKB-UniRule"/>
</dbReference>
<evidence type="ECO:0000256" key="2">
    <source>
        <dbReference type="ARBA" id="ARBA00022448"/>
    </source>
</evidence>
<dbReference type="HAMAP" id="MF_00236">
    <property type="entry name" value="TatA_E"/>
    <property type="match status" value="1"/>
</dbReference>
<comment type="subunit">
    <text evidence="9">The Tat system comprises two distinct complexes: a TatABC complex, containing multiple copies of TatA, TatB and TatC subunits, and a separate TatA complex, containing only TatA subunits. Substrates initially bind to the TatABC complex, which probably triggers association of the separate TatA complex to form the active translocon.</text>
</comment>
<dbReference type="Proteomes" id="UP000248795">
    <property type="component" value="Unassembled WGS sequence"/>
</dbReference>
<comment type="function">
    <text evidence="9">Part of the twin-arginine translocation (Tat) system that transports large folded proteins containing a characteristic twin-arginine motif in their signal peptide across membranes. TatA could form the protein-conducting channel of the Tat system.</text>
</comment>
<dbReference type="InterPro" id="IPR003369">
    <property type="entry name" value="TatA/B/E"/>
</dbReference>
<dbReference type="InterPro" id="IPR006312">
    <property type="entry name" value="TatA/E"/>
</dbReference>
<dbReference type="Pfam" id="PF02416">
    <property type="entry name" value="TatA_B_E"/>
    <property type="match status" value="1"/>
</dbReference>
<dbReference type="RefSeq" id="WP_111199943.1">
    <property type="nucleotide sequence ID" value="NZ_QKVK01000010.1"/>
</dbReference>
<evidence type="ECO:0000256" key="6">
    <source>
        <dbReference type="ARBA" id="ARBA00022989"/>
    </source>
</evidence>
<evidence type="ECO:0000313" key="11">
    <source>
        <dbReference type="EMBL" id="PZF75423.1"/>
    </source>
</evidence>
<keyword evidence="8 9" id="KW-0472">Membrane</keyword>
<dbReference type="AlphaFoldDB" id="A0A2W2C5I1"/>
<dbReference type="PANTHER" id="PTHR42982:SF1">
    <property type="entry name" value="SEC-INDEPENDENT PROTEIN TRANSLOCASE PROTEIN TATA"/>
    <property type="match status" value="1"/>
</dbReference>
<keyword evidence="2 9" id="KW-0813">Transport</keyword>
<accession>A0A2W2C5I1</accession>
<evidence type="ECO:0000256" key="9">
    <source>
        <dbReference type="HAMAP-Rule" id="MF_00236"/>
    </source>
</evidence>
<keyword evidence="3 9" id="KW-1003">Cell membrane</keyword>
<comment type="caution">
    <text evidence="11">The sequence shown here is derived from an EMBL/GenBank/DDBJ whole genome shotgun (WGS) entry which is preliminary data.</text>
</comment>
<organism evidence="11 12">
    <name type="scientific">Aestuariivirga litoralis</name>
    <dbReference type="NCBI Taxonomy" id="2650924"/>
    <lineage>
        <taxon>Bacteria</taxon>
        <taxon>Pseudomonadati</taxon>
        <taxon>Pseudomonadota</taxon>
        <taxon>Alphaproteobacteria</taxon>
        <taxon>Hyphomicrobiales</taxon>
        <taxon>Aestuariivirgaceae</taxon>
        <taxon>Aestuariivirga</taxon>
    </lineage>
</organism>
<sequence length="74" mass="7895">MGSLSIWHWVLVILVVVLLFGRGKVSDLMGDVAKGIKSFKKGLADDDTPAATTADPKPIEQQTAVKSEAEKAQS</sequence>
<keyword evidence="5 9" id="KW-0653">Protein transport</keyword>
<protein>
    <recommendedName>
        <fullName evidence="9">Sec-independent protein translocase protein TatA</fullName>
    </recommendedName>
</protein>
<reference evidence="12" key="1">
    <citation type="submission" date="2018-06" db="EMBL/GenBank/DDBJ databases">
        <title>Aestuariibacter litoralis strain KCTC 52945T.</title>
        <authorList>
            <person name="Li X."/>
            <person name="Salam N."/>
            <person name="Li J.-L."/>
            <person name="Chen Y.-M."/>
            <person name="Yang Z.-W."/>
            <person name="Zhang L.-Y."/>
            <person name="Han M.-X."/>
            <person name="Xiao M."/>
            <person name="Li W.-J."/>
        </authorList>
    </citation>
    <scope>NUCLEOTIDE SEQUENCE [LARGE SCALE GENOMIC DNA]</scope>
    <source>
        <strain evidence="12">KCTC 52945</strain>
    </source>
</reference>